<dbReference type="KEGG" id="mesg:MLAUSG7_0253"/>
<reference evidence="1 2" key="1">
    <citation type="submission" date="2020-04" db="EMBL/GenBank/DDBJ databases">
        <authorList>
            <consortium name="Genoscope - CEA"/>
            <person name="William W."/>
        </authorList>
    </citation>
    <scope>NUCLEOTIDE SEQUENCE [LARGE SCALE GENOMIC DNA]</scope>
    <source>
        <strain evidence="1 2">SG7</strain>
    </source>
</reference>
<evidence type="ECO:0000313" key="1">
    <source>
        <dbReference type="EMBL" id="CAB3287511.1"/>
    </source>
</evidence>
<proteinExistence type="predicted"/>
<dbReference type="Proteomes" id="UP000679213">
    <property type="component" value="Chromosome I"/>
</dbReference>
<dbReference type="GeneID" id="65883060"/>
<sequence>MSKEYLKKDDVNLFLSALYYSINKSIGEVVGTGGMVLGRRASKEMINFFREEGILKDDMSFDDIKELFVNKFGLSEDLKIENKEDSVIFYVIKPTLSKFLQKINEHNLKPYICPFIHLLSYLYEELNNHRFRLMLADVQQEYDTDTVKLIFKKIN</sequence>
<accession>A0A8D6STV4</accession>
<protein>
    <submittedName>
        <fullName evidence="1">Uncharacterized protein</fullName>
    </submittedName>
</protein>
<organism evidence="1 2">
    <name type="scientific">Methanocaldococcus lauensis</name>
    <dbReference type="NCBI Taxonomy" id="2546128"/>
    <lineage>
        <taxon>Archaea</taxon>
        <taxon>Methanobacteriati</taxon>
        <taxon>Methanobacteriota</taxon>
        <taxon>Methanomada group</taxon>
        <taxon>Methanococci</taxon>
        <taxon>Methanococcales</taxon>
        <taxon>Methanocaldococcaceae</taxon>
        <taxon>Methanocaldococcus</taxon>
    </lineage>
</organism>
<dbReference type="EMBL" id="LR792632">
    <property type="protein sequence ID" value="CAB3287511.1"/>
    <property type="molecule type" value="Genomic_DNA"/>
</dbReference>
<keyword evidence="2" id="KW-1185">Reference proteome</keyword>
<evidence type="ECO:0000313" key="2">
    <source>
        <dbReference type="Proteomes" id="UP000679213"/>
    </source>
</evidence>
<dbReference type="RefSeq" id="WP_214400168.1">
    <property type="nucleotide sequence ID" value="NZ_LR792632.1"/>
</dbReference>
<name>A0A8D6STV4_9EURY</name>
<gene>
    <name evidence="1" type="ORF">MLAUSG7_0253</name>
</gene>
<dbReference type="AlphaFoldDB" id="A0A8D6STV4"/>